<name>A0A6G8ANC3_9ENTE</name>
<feature type="transmembrane region" description="Helical" evidence="6">
    <location>
        <begin position="256"/>
        <end position="278"/>
    </location>
</feature>
<keyword evidence="2" id="KW-0813">Transport</keyword>
<feature type="transmembrane region" description="Helical" evidence="6">
    <location>
        <begin position="6"/>
        <end position="24"/>
    </location>
</feature>
<feature type="transmembrane region" description="Helical" evidence="6">
    <location>
        <begin position="201"/>
        <end position="217"/>
    </location>
</feature>
<dbReference type="GO" id="GO:0016020">
    <property type="term" value="C:membrane"/>
    <property type="evidence" value="ECO:0007669"/>
    <property type="project" value="UniProtKB-SubCell"/>
</dbReference>
<evidence type="ECO:0000256" key="1">
    <source>
        <dbReference type="ARBA" id="ARBA00004141"/>
    </source>
</evidence>
<accession>A0A6G8ANC3</accession>
<dbReference type="PANTHER" id="PTHR11101">
    <property type="entry name" value="PHOSPHATE TRANSPORTER"/>
    <property type="match status" value="1"/>
</dbReference>
<dbReference type="RefSeq" id="WP_166007831.1">
    <property type="nucleotide sequence ID" value="NZ_CP049886.1"/>
</dbReference>
<reference evidence="7 8" key="1">
    <citation type="submission" date="2020-03" db="EMBL/GenBank/DDBJ databases">
        <title>Vagococcus sp. nov., isolated from beetles.</title>
        <authorList>
            <person name="Hyun D.-W."/>
            <person name="Bae J.-W."/>
        </authorList>
    </citation>
    <scope>NUCLEOTIDE SEQUENCE [LARGE SCALE GENOMIC DNA]</scope>
    <source>
        <strain evidence="7 8">HDW17A</strain>
    </source>
</reference>
<feature type="transmembrane region" description="Helical" evidence="6">
    <location>
        <begin position="311"/>
        <end position="332"/>
    </location>
</feature>
<organism evidence="7 8">
    <name type="scientific">Vagococcus coleopterorum</name>
    <dbReference type="NCBI Taxonomy" id="2714946"/>
    <lineage>
        <taxon>Bacteria</taxon>
        <taxon>Bacillati</taxon>
        <taxon>Bacillota</taxon>
        <taxon>Bacilli</taxon>
        <taxon>Lactobacillales</taxon>
        <taxon>Enterococcaceae</taxon>
        <taxon>Vagococcus</taxon>
    </lineage>
</organism>
<dbReference type="InterPro" id="IPR001204">
    <property type="entry name" value="Phos_transporter"/>
</dbReference>
<dbReference type="EMBL" id="CP049886">
    <property type="protein sequence ID" value="QIL46442.1"/>
    <property type="molecule type" value="Genomic_DNA"/>
</dbReference>
<evidence type="ECO:0000256" key="2">
    <source>
        <dbReference type="ARBA" id="ARBA00022448"/>
    </source>
</evidence>
<protein>
    <submittedName>
        <fullName evidence="7">Inorganic phosphate transporter</fullName>
    </submittedName>
</protein>
<feature type="transmembrane region" description="Helical" evidence="6">
    <location>
        <begin position="144"/>
        <end position="166"/>
    </location>
</feature>
<feature type="transmembrane region" description="Helical" evidence="6">
    <location>
        <begin position="84"/>
        <end position="107"/>
    </location>
</feature>
<dbReference type="AlphaFoldDB" id="A0A6G8ANC3"/>
<evidence type="ECO:0000313" key="7">
    <source>
        <dbReference type="EMBL" id="QIL46442.1"/>
    </source>
</evidence>
<comment type="subcellular location">
    <subcellularLocation>
        <location evidence="1">Membrane</location>
        <topology evidence="1">Multi-pass membrane protein</topology>
    </subcellularLocation>
</comment>
<keyword evidence="8" id="KW-1185">Reference proteome</keyword>
<proteinExistence type="predicted"/>
<dbReference type="PANTHER" id="PTHR11101:SF80">
    <property type="entry name" value="PHOSPHATE TRANSPORTER"/>
    <property type="match status" value="1"/>
</dbReference>
<dbReference type="Proteomes" id="UP000500890">
    <property type="component" value="Chromosome"/>
</dbReference>
<keyword evidence="3 6" id="KW-0812">Transmembrane</keyword>
<dbReference type="GO" id="GO:0005315">
    <property type="term" value="F:phosphate transmembrane transporter activity"/>
    <property type="evidence" value="ECO:0007669"/>
    <property type="project" value="InterPro"/>
</dbReference>
<evidence type="ECO:0000256" key="6">
    <source>
        <dbReference type="SAM" id="Phobius"/>
    </source>
</evidence>
<keyword evidence="4 6" id="KW-1133">Transmembrane helix</keyword>
<gene>
    <name evidence="7" type="ORF">G7081_04840</name>
</gene>
<dbReference type="Pfam" id="PF01384">
    <property type="entry name" value="PHO4"/>
    <property type="match status" value="1"/>
</dbReference>
<evidence type="ECO:0000256" key="4">
    <source>
        <dbReference type="ARBA" id="ARBA00022989"/>
    </source>
</evidence>
<feature type="transmembrane region" description="Helical" evidence="6">
    <location>
        <begin position="114"/>
        <end position="132"/>
    </location>
</feature>
<evidence type="ECO:0000256" key="5">
    <source>
        <dbReference type="ARBA" id="ARBA00023136"/>
    </source>
</evidence>
<sequence length="337" mass="35863">MDQLLILTAVIVACSLVFDLINGFHDTANAIATSVSTKALKPKHAILLAASMNFLGALLFQGVAKRITDDIVLSTTFDLPHVNMQVVLIAALLSAITWNLVTWYFGIPSSSSHALIGSIAGATVAAAGFSAINKTGLLEIFGGLILSPVLAFFVGYVVYTIIKFIFKNHNLARANRNFRLVQILTAALQSFTHGTNDAQKAMGIITMALIAGGYQSGSDVQTWVQIACATAMAIGTSIGGWKIIKTVGGKIMKIKPVTGVAADISSVIVIFSATLLHLPVSTTHVISSAIMGVGTSHRPKGVKWDTGKRMLFTWVITLPIAFALSTIIYYILHFFVG</sequence>
<feature type="transmembrane region" description="Helical" evidence="6">
    <location>
        <begin position="223"/>
        <end position="244"/>
    </location>
</feature>
<evidence type="ECO:0000256" key="3">
    <source>
        <dbReference type="ARBA" id="ARBA00022692"/>
    </source>
</evidence>
<dbReference type="GO" id="GO:0035435">
    <property type="term" value="P:phosphate ion transmembrane transport"/>
    <property type="evidence" value="ECO:0007669"/>
    <property type="project" value="TreeGrafter"/>
</dbReference>
<evidence type="ECO:0000313" key="8">
    <source>
        <dbReference type="Proteomes" id="UP000500890"/>
    </source>
</evidence>
<dbReference type="KEGG" id="vah:G7081_04840"/>
<keyword evidence="5 6" id="KW-0472">Membrane</keyword>
<feature type="transmembrane region" description="Helical" evidence="6">
    <location>
        <begin position="45"/>
        <end position="64"/>
    </location>
</feature>